<sequence length="75" mass="8629">MALQINWSSTTLLHMDQLIGQTKLPLILREPQSGKKLGFRHNITSCSESLDFRIHIPCETYEREKKHLTAIVIVV</sequence>
<protein>
    <submittedName>
        <fullName evidence="1">Uncharacterized protein</fullName>
    </submittedName>
</protein>
<reference evidence="1" key="1">
    <citation type="submission" date="2019-05" db="EMBL/GenBank/DDBJ databases">
        <title>The de novo reference genome and transcriptome assemblies of the wild tomato species Solanum chilense.</title>
        <authorList>
            <person name="Stam R."/>
            <person name="Nosenko T."/>
            <person name="Hoerger A.C."/>
            <person name="Stephan W."/>
            <person name="Seidel M.A."/>
            <person name="Kuhn J.M.M."/>
            <person name="Haberer G."/>
            <person name="Tellier A."/>
        </authorList>
    </citation>
    <scope>NUCLEOTIDE SEQUENCE</scope>
    <source>
        <tissue evidence="1">Mature leaves</tissue>
    </source>
</reference>
<name>A0A6N2B8U6_SOLCI</name>
<dbReference type="AlphaFoldDB" id="A0A6N2B8U6"/>
<evidence type="ECO:0000313" key="1">
    <source>
        <dbReference type="EMBL" id="TMW91257.1"/>
    </source>
</evidence>
<accession>A0A6N2B8U6</accession>
<gene>
    <name evidence="1" type="ORF">EJD97_014565</name>
</gene>
<proteinExistence type="predicted"/>
<dbReference type="EMBL" id="RXGB01003777">
    <property type="protein sequence ID" value="TMW91257.1"/>
    <property type="molecule type" value="Genomic_DNA"/>
</dbReference>
<comment type="caution">
    <text evidence="1">The sequence shown here is derived from an EMBL/GenBank/DDBJ whole genome shotgun (WGS) entry which is preliminary data.</text>
</comment>
<organism evidence="1">
    <name type="scientific">Solanum chilense</name>
    <name type="common">Tomato</name>
    <name type="synonym">Lycopersicon chilense</name>
    <dbReference type="NCBI Taxonomy" id="4083"/>
    <lineage>
        <taxon>Eukaryota</taxon>
        <taxon>Viridiplantae</taxon>
        <taxon>Streptophyta</taxon>
        <taxon>Embryophyta</taxon>
        <taxon>Tracheophyta</taxon>
        <taxon>Spermatophyta</taxon>
        <taxon>Magnoliopsida</taxon>
        <taxon>eudicotyledons</taxon>
        <taxon>Gunneridae</taxon>
        <taxon>Pentapetalae</taxon>
        <taxon>asterids</taxon>
        <taxon>lamiids</taxon>
        <taxon>Solanales</taxon>
        <taxon>Solanaceae</taxon>
        <taxon>Solanoideae</taxon>
        <taxon>Solaneae</taxon>
        <taxon>Solanum</taxon>
        <taxon>Solanum subgen. Lycopersicon</taxon>
    </lineage>
</organism>